<reference evidence="1" key="1">
    <citation type="submission" date="2021-10" db="EMBL/GenBank/DDBJ databases">
        <title>Melipona bicolor Genome sequencing and assembly.</title>
        <authorList>
            <person name="Araujo N.S."/>
            <person name="Arias M.C."/>
        </authorList>
    </citation>
    <scope>NUCLEOTIDE SEQUENCE</scope>
    <source>
        <strain evidence="1">USP_2M_L1-L4_2017</strain>
        <tissue evidence="1">Whole body</tissue>
    </source>
</reference>
<proteinExistence type="predicted"/>
<protein>
    <submittedName>
        <fullName evidence="1">Uncharacterized protein</fullName>
    </submittedName>
</protein>
<keyword evidence="2" id="KW-1185">Reference proteome</keyword>
<dbReference type="AlphaFoldDB" id="A0AA40FYV8"/>
<sequence length="60" mass="6875">MELFVAPAANYTGFAKHLPRKQSENREDIPFPQDLQGREILRFRAEIFDTGSLILLQLDG</sequence>
<organism evidence="1 2">
    <name type="scientific">Melipona bicolor</name>
    <dbReference type="NCBI Taxonomy" id="60889"/>
    <lineage>
        <taxon>Eukaryota</taxon>
        <taxon>Metazoa</taxon>
        <taxon>Ecdysozoa</taxon>
        <taxon>Arthropoda</taxon>
        <taxon>Hexapoda</taxon>
        <taxon>Insecta</taxon>
        <taxon>Pterygota</taxon>
        <taxon>Neoptera</taxon>
        <taxon>Endopterygota</taxon>
        <taxon>Hymenoptera</taxon>
        <taxon>Apocrita</taxon>
        <taxon>Aculeata</taxon>
        <taxon>Apoidea</taxon>
        <taxon>Anthophila</taxon>
        <taxon>Apidae</taxon>
        <taxon>Melipona</taxon>
    </lineage>
</organism>
<dbReference type="EMBL" id="JAHYIQ010000011">
    <property type="protein sequence ID" value="KAK1127873.1"/>
    <property type="molecule type" value="Genomic_DNA"/>
</dbReference>
<comment type="caution">
    <text evidence="1">The sequence shown here is derived from an EMBL/GenBank/DDBJ whole genome shotgun (WGS) entry which is preliminary data.</text>
</comment>
<gene>
    <name evidence="1" type="ORF">K0M31_003365</name>
</gene>
<evidence type="ECO:0000313" key="1">
    <source>
        <dbReference type="EMBL" id="KAK1127873.1"/>
    </source>
</evidence>
<accession>A0AA40FYV8</accession>
<dbReference type="Proteomes" id="UP001177670">
    <property type="component" value="Unassembled WGS sequence"/>
</dbReference>
<evidence type="ECO:0000313" key="2">
    <source>
        <dbReference type="Proteomes" id="UP001177670"/>
    </source>
</evidence>
<name>A0AA40FYV8_9HYME</name>